<keyword evidence="2" id="KW-1185">Reference proteome</keyword>
<comment type="caution">
    <text evidence="1">The sequence shown here is derived from an EMBL/GenBank/DDBJ whole genome shotgun (WGS) entry which is preliminary data.</text>
</comment>
<evidence type="ECO:0000313" key="1">
    <source>
        <dbReference type="EMBL" id="KOG32191.1"/>
    </source>
</evidence>
<dbReference type="Proteomes" id="UP000037251">
    <property type="component" value="Unassembled WGS sequence"/>
</dbReference>
<protein>
    <submittedName>
        <fullName evidence="1">Uncharacterized protein</fullName>
    </submittedName>
</protein>
<accession>A0A0L8L2A6</accession>
<dbReference type="EMBL" id="LGUS01000185">
    <property type="protein sequence ID" value="KOG32191.1"/>
    <property type="molecule type" value="Genomic_DNA"/>
</dbReference>
<organism evidence="1 2">
    <name type="scientific">Streptomyces resistomycificus</name>
    <dbReference type="NCBI Taxonomy" id="67356"/>
    <lineage>
        <taxon>Bacteria</taxon>
        <taxon>Bacillati</taxon>
        <taxon>Actinomycetota</taxon>
        <taxon>Actinomycetes</taxon>
        <taxon>Kitasatosporales</taxon>
        <taxon>Streptomycetaceae</taxon>
        <taxon>Streptomyces</taxon>
        <taxon>Streptomyces aurantiacus group</taxon>
    </lineage>
</organism>
<dbReference type="AlphaFoldDB" id="A0A0L8L2A6"/>
<reference evidence="2" key="1">
    <citation type="submission" date="2015-07" db="EMBL/GenBank/DDBJ databases">
        <authorList>
            <person name="Ju K.-S."/>
            <person name="Doroghazi J.R."/>
            <person name="Metcalf W.W."/>
        </authorList>
    </citation>
    <scope>NUCLEOTIDE SEQUENCE [LARGE SCALE GENOMIC DNA]</scope>
    <source>
        <strain evidence="2">NRRL 2290</strain>
    </source>
</reference>
<sequence length="91" mass="10238">MLETYVVDDEDEEFWGAVARLDPRQVPSLAGLDAYADTTLRGAAVERMVRELQEADPARLSGAERAVMERLLAWGLRCRAERDLHITFCGD</sequence>
<dbReference type="PATRIC" id="fig|67356.5.peg.5831"/>
<evidence type="ECO:0000313" key="2">
    <source>
        <dbReference type="Proteomes" id="UP000037251"/>
    </source>
</evidence>
<gene>
    <name evidence="1" type="ORF">ADK37_27225</name>
</gene>
<name>A0A0L8L2A6_9ACTN</name>
<proteinExistence type="predicted"/>